<accession>A0ABX7T7P3</accession>
<dbReference type="InterPro" id="IPR008397">
    <property type="entry name" value="Alginate_lyase_dom"/>
</dbReference>
<organism evidence="5 6">
    <name type="scientific">Parasphingorhabdus cellanae</name>
    <dbReference type="NCBI Taxonomy" id="2806553"/>
    <lineage>
        <taxon>Bacteria</taxon>
        <taxon>Pseudomonadati</taxon>
        <taxon>Pseudomonadota</taxon>
        <taxon>Alphaproteobacteria</taxon>
        <taxon>Sphingomonadales</taxon>
        <taxon>Sphingomonadaceae</taxon>
        <taxon>Parasphingorhabdus</taxon>
    </lineage>
</organism>
<sequence>MTAGLASLMLALSAAQASSGAADQVPINSFKPAPDQPACQGSKGYADAFEGRRTFLWRPQWLRAIQADEQARATAVQAADKALRSSLYSVTDKPKPAPGATAHDYASIGPYWWPDPAKKSGLPYIRRDGQVNPQRNGPEFDKDRLRRFSNDAKDLALAYYVTGEEKYAEQAARMLRTWFITPATRMNPSFNFAQGIPGKVNGRAEGIIEASHLSTIIEAIGLLRPSTALSKAEHQAIEQWYRDFATWMATSENGTTEMRKGNNHGIFFDYYLAHFALYARLENVTENIVTAFPQHRLARQMDRRGRFIAELKRTRSWHYSHYVVEGTTKLATIAECVDLDLWTYELPDGRGIPTARSFLAKYWDGEMEWPFQDIDHRKANSSPKISKTVKAVQILVGYSNRSSASQERETVRFLP</sequence>
<evidence type="ECO:0000256" key="1">
    <source>
        <dbReference type="ARBA" id="ARBA00022729"/>
    </source>
</evidence>
<evidence type="ECO:0000313" key="5">
    <source>
        <dbReference type="EMBL" id="QTD57624.1"/>
    </source>
</evidence>
<protein>
    <submittedName>
        <fullName evidence="5">Alginate lyase family protein</fullName>
    </submittedName>
</protein>
<dbReference type="GO" id="GO:0016829">
    <property type="term" value="F:lyase activity"/>
    <property type="evidence" value="ECO:0007669"/>
    <property type="project" value="UniProtKB-KW"/>
</dbReference>
<feature type="chain" id="PRO_5046995484" evidence="3">
    <location>
        <begin position="18"/>
        <end position="415"/>
    </location>
</feature>
<dbReference type="Gene3D" id="1.50.10.100">
    <property type="entry name" value="Chondroitin AC/alginate lyase"/>
    <property type="match status" value="1"/>
</dbReference>
<feature type="domain" description="Alginate lyase" evidence="4">
    <location>
        <begin position="89"/>
        <end position="369"/>
    </location>
</feature>
<dbReference type="RefSeq" id="WP_207990252.1">
    <property type="nucleotide sequence ID" value="NZ_CP071794.1"/>
</dbReference>
<keyword evidence="2 5" id="KW-0456">Lyase</keyword>
<name>A0ABX7T7P3_9SPHN</name>
<evidence type="ECO:0000259" key="4">
    <source>
        <dbReference type="Pfam" id="PF05426"/>
    </source>
</evidence>
<evidence type="ECO:0000256" key="2">
    <source>
        <dbReference type="ARBA" id="ARBA00023239"/>
    </source>
</evidence>
<dbReference type="EMBL" id="CP071794">
    <property type="protein sequence ID" value="QTD57624.1"/>
    <property type="molecule type" value="Genomic_DNA"/>
</dbReference>
<keyword evidence="6" id="KW-1185">Reference proteome</keyword>
<evidence type="ECO:0000313" key="6">
    <source>
        <dbReference type="Proteomes" id="UP000663923"/>
    </source>
</evidence>
<dbReference type="SUPFAM" id="SSF48230">
    <property type="entry name" value="Chondroitin AC/alginate lyase"/>
    <property type="match status" value="1"/>
</dbReference>
<reference evidence="5 6" key="1">
    <citation type="submission" date="2021-03" db="EMBL/GenBank/DDBJ databases">
        <title>Complete genome of Parasphingorhabdus_sp.JHSY0214.</title>
        <authorList>
            <person name="Yoo J.H."/>
            <person name="Bae J.W."/>
        </authorList>
    </citation>
    <scope>NUCLEOTIDE SEQUENCE [LARGE SCALE GENOMIC DNA]</scope>
    <source>
        <strain evidence="5 6">JHSY0214</strain>
    </source>
</reference>
<dbReference type="Proteomes" id="UP000663923">
    <property type="component" value="Chromosome"/>
</dbReference>
<proteinExistence type="predicted"/>
<keyword evidence="1 3" id="KW-0732">Signal</keyword>
<dbReference type="Pfam" id="PF05426">
    <property type="entry name" value="Alginate_lyase"/>
    <property type="match status" value="1"/>
</dbReference>
<feature type="signal peptide" evidence="3">
    <location>
        <begin position="1"/>
        <end position="17"/>
    </location>
</feature>
<dbReference type="InterPro" id="IPR008929">
    <property type="entry name" value="Chondroitin_lyas"/>
</dbReference>
<evidence type="ECO:0000256" key="3">
    <source>
        <dbReference type="SAM" id="SignalP"/>
    </source>
</evidence>
<gene>
    <name evidence="5" type="ORF">J4G78_08965</name>
</gene>